<dbReference type="AlphaFoldDB" id="A0A251TC70"/>
<sequence length="81" mass="9207">MLFRWMDMKIISFKVLIVVALLLIASEPNLSFVEGQGVASDPNYTISKHCSVDSDCRCFWFWQHPKCNNGSCTCSAKIIFN</sequence>
<keyword evidence="4" id="KW-1185">Reference proteome</keyword>
<name>A0A251TC70_HELAN</name>
<evidence type="ECO:0000256" key="1">
    <source>
        <dbReference type="SAM" id="SignalP"/>
    </source>
</evidence>
<reference evidence="2 4" key="1">
    <citation type="journal article" date="2017" name="Nature">
        <title>The sunflower genome provides insights into oil metabolism, flowering and Asterid evolution.</title>
        <authorList>
            <person name="Badouin H."/>
            <person name="Gouzy J."/>
            <person name="Grassa C.J."/>
            <person name="Murat F."/>
            <person name="Staton S.E."/>
            <person name="Cottret L."/>
            <person name="Lelandais-Briere C."/>
            <person name="Owens G.L."/>
            <person name="Carrere S."/>
            <person name="Mayjonade B."/>
            <person name="Legrand L."/>
            <person name="Gill N."/>
            <person name="Kane N.C."/>
            <person name="Bowers J.E."/>
            <person name="Hubner S."/>
            <person name="Bellec A."/>
            <person name="Berard A."/>
            <person name="Berges H."/>
            <person name="Blanchet N."/>
            <person name="Boniface M.C."/>
            <person name="Brunel D."/>
            <person name="Catrice O."/>
            <person name="Chaidir N."/>
            <person name="Claudel C."/>
            <person name="Donnadieu C."/>
            <person name="Faraut T."/>
            <person name="Fievet G."/>
            <person name="Helmstetter N."/>
            <person name="King M."/>
            <person name="Knapp S.J."/>
            <person name="Lai Z."/>
            <person name="Le Paslier M.C."/>
            <person name="Lippi Y."/>
            <person name="Lorenzon L."/>
            <person name="Mandel J.R."/>
            <person name="Marage G."/>
            <person name="Marchand G."/>
            <person name="Marquand E."/>
            <person name="Bret-Mestries E."/>
            <person name="Morien E."/>
            <person name="Nambeesan S."/>
            <person name="Nguyen T."/>
            <person name="Pegot-Espagnet P."/>
            <person name="Pouilly N."/>
            <person name="Raftis F."/>
            <person name="Sallet E."/>
            <person name="Schiex T."/>
            <person name="Thomas J."/>
            <person name="Vandecasteele C."/>
            <person name="Vares D."/>
            <person name="Vear F."/>
            <person name="Vautrin S."/>
            <person name="Crespi M."/>
            <person name="Mangin B."/>
            <person name="Burke J.M."/>
            <person name="Salse J."/>
            <person name="Munos S."/>
            <person name="Vincourt P."/>
            <person name="Rieseberg L.H."/>
            <person name="Langlade N.B."/>
        </authorList>
    </citation>
    <scope>NUCLEOTIDE SEQUENCE [LARGE SCALE GENOMIC DNA]</scope>
    <source>
        <strain evidence="4">cv. SF193</strain>
        <tissue evidence="2">Leaves</tissue>
    </source>
</reference>
<dbReference type="Gramene" id="mRNA:HanXRQr2_Chr11g0487811">
    <property type="protein sequence ID" value="mRNA:HanXRQr2_Chr11g0487811"/>
    <property type="gene ID" value="HanXRQr2_Chr11g0487811"/>
</dbReference>
<reference evidence="3" key="2">
    <citation type="submission" date="2017-02" db="EMBL/GenBank/DDBJ databases">
        <title>Sunflower complete genome.</title>
        <authorList>
            <person name="Langlade N."/>
            <person name="Munos S."/>
        </authorList>
    </citation>
    <scope>NUCLEOTIDE SEQUENCE [LARGE SCALE GENOMIC DNA]</scope>
    <source>
        <tissue evidence="3">Leaves</tissue>
    </source>
</reference>
<protein>
    <submittedName>
        <fullName evidence="3">Uncharacterized protein</fullName>
    </submittedName>
</protein>
<keyword evidence="1" id="KW-0732">Signal</keyword>
<evidence type="ECO:0000313" key="3">
    <source>
        <dbReference type="EMBL" id="OTG08176.1"/>
    </source>
</evidence>
<dbReference type="InParanoid" id="A0A251TC70"/>
<evidence type="ECO:0000313" key="2">
    <source>
        <dbReference type="EMBL" id="KAF5781778.1"/>
    </source>
</evidence>
<gene>
    <name evidence="3" type="ORF">HannXRQ_Chr11g0338771</name>
    <name evidence="2" type="ORF">HanXRQr2_Chr11g0487811</name>
</gene>
<dbReference type="Proteomes" id="UP000215914">
    <property type="component" value="Chromosome 11"/>
</dbReference>
<dbReference type="EMBL" id="MNCJ02000326">
    <property type="protein sequence ID" value="KAF5781778.1"/>
    <property type="molecule type" value="Genomic_DNA"/>
</dbReference>
<accession>A0A251TC70</accession>
<feature type="signal peptide" evidence="1">
    <location>
        <begin position="1"/>
        <end position="31"/>
    </location>
</feature>
<feature type="chain" id="PRO_5012874483" evidence="1">
    <location>
        <begin position="32"/>
        <end position="81"/>
    </location>
</feature>
<evidence type="ECO:0000313" key="4">
    <source>
        <dbReference type="Proteomes" id="UP000215914"/>
    </source>
</evidence>
<reference evidence="2" key="3">
    <citation type="submission" date="2020-06" db="EMBL/GenBank/DDBJ databases">
        <title>Helianthus annuus Genome sequencing and assembly Release 2.</title>
        <authorList>
            <person name="Gouzy J."/>
            <person name="Langlade N."/>
            <person name="Munos S."/>
        </authorList>
    </citation>
    <scope>NUCLEOTIDE SEQUENCE</scope>
    <source>
        <tissue evidence="2">Leaves</tissue>
    </source>
</reference>
<proteinExistence type="predicted"/>
<organism evidence="3 4">
    <name type="scientific">Helianthus annuus</name>
    <name type="common">Common sunflower</name>
    <dbReference type="NCBI Taxonomy" id="4232"/>
    <lineage>
        <taxon>Eukaryota</taxon>
        <taxon>Viridiplantae</taxon>
        <taxon>Streptophyta</taxon>
        <taxon>Embryophyta</taxon>
        <taxon>Tracheophyta</taxon>
        <taxon>Spermatophyta</taxon>
        <taxon>Magnoliopsida</taxon>
        <taxon>eudicotyledons</taxon>
        <taxon>Gunneridae</taxon>
        <taxon>Pentapetalae</taxon>
        <taxon>asterids</taxon>
        <taxon>campanulids</taxon>
        <taxon>Asterales</taxon>
        <taxon>Asteraceae</taxon>
        <taxon>Asteroideae</taxon>
        <taxon>Heliantheae alliance</taxon>
        <taxon>Heliantheae</taxon>
        <taxon>Helianthus</taxon>
    </lineage>
</organism>
<dbReference type="EMBL" id="CM007900">
    <property type="protein sequence ID" value="OTG08176.1"/>
    <property type="molecule type" value="Genomic_DNA"/>
</dbReference>